<evidence type="ECO:0000313" key="3">
    <source>
        <dbReference type="Proteomes" id="UP001162162"/>
    </source>
</evidence>
<dbReference type="EMBL" id="JAPWTK010000003">
    <property type="protein sequence ID" value="KAJ8962117.1"/>
    <property type="molecule type" value="Genomic_DNA"/>
</dbReference>
<proteinExistence type="predicted"/>
<feature type="domain" description="CHK kinase-like" evidence="1">
    <location>
        <begin position="119"/>
        <end position="312"/>
    </location>
</feature>
<protein>
    <recommendedName>
        <fullName evidence="1">CHK kinase-like domain-containing protein</fullName>
    </recommendedName>
</protein>
<gene>
    <name evidence="2" type="ORF">NQ318_018074</name>
</gene>
<reference evidence="2" key="1">
    <citation type="journal article" date="2023" name="Insect Mol. Biol.">
        <title>Genome sequencing provides insights into the evolution of gene families encoding plant cell wall-degrading enzymes in longhorned beetles.</title>
        <authorList>
            <person name="Shin N.R."/>
            <person name="Okamura Y."/>
            <person name="Kirsch R."/>
            <person name="Pauchet Y."/>
        </authorList>
    </citation>
    <scope>NUCLEOTIDE SEQUENCE</scope>
    <source>
        <strain evidence="2">AMC_N1</strain>
    </source>
</reference>
<dbReference type="InterPro" id="IPR015897">
    <property type="entry name" value="CHK_kinase-like"/>
</dbReference>
<dbReference type="SUPFAM" id="SSF56112">
    <property type="entry name" value="Protein kinase-like (PK-like)"/>
    <property type="match status" value="1"/>
</dbReference>
<dbReference type="AlphaFoldDB" id="A0AAV8ZEJ7"/>
<evidence type="ECO:0000259" key="1">
    <source>
        <dbReference type="SMART" id="SM00587"/>
    </source>
</evidence>
<accession>A0AAV8ZEJ7</accession>
<dbReference type="SMART" id="SM00587">
    <property type="entry name" value="CHK"/>
    <property type="match status" value="1"/>
</dbReference>
<dbReference type="InterPro" id="IPR004119">
    <property type="entry name" value="EcKL"/>
</dbReference>
<evidence type="ECO:0000313" key="2">
    <source>
        <dbReference type="EMBL" id="KAJ8962117.1"/>
    </source>
</evidence>
<dbReference type="InterPro" id="IPR011009">
    <property type="entry name" value="Kinase-like_dom_sf"/>
</dbReference>
<sequence>MNSELTEDQNNLIKSIALKEGFDKYQLDVRSGSMKGDGFFRSYKKRNNKKRNVVLKSASTNKKLRNMIPIKRAYISEIYLYKKVLPTFNHFQVENNIVDGFTAYANIYGSIDKDNSECLVLEDLRKLNFKLWDRRVPMNQEHVALVMAEYGKLHGISLAMHEKRPELYKRLKEGFQESETLLPHEQKAFPWESIGKRFLDMSCNAVQGNPVAMEAMKRLSEAADTFFQEDMKRMENQIVIIHGDAWCNNMMFKYEGLTPTKVCLLDWQMSRIASPVIDLAYFFFASSSKEVLLNFSTYLKIYHENLTEILKKVLLIFSFATLVYHWKIYAKFGLFVAPILLRVMLSESDQVPDLEEIAEKREAIFDGASLESMHVKGLNQRIIDIVTVMSENKLV</sequence>
<dbReference type="Pfam" id="PF02958">
    <property type="entry name" value="EcKL"/>
    <property type="match status" value="1"/>
</dbReference>
<comment type="caution">
    <text evidence="2">The sequence shown here is derived from an EMBL/GenBank/DDBJ whole genome shotgun (WGS) entry which is preliminary data.</text>
</comment>
<keyword evidence="3" id="KW-1185">Reference proteome</keyword>
<name>A0AAV8ZEJ7_9CUCU</name>
<dbReference type="PANTHER" id="PTHR11012:SF30">
    <property type="entry name" value="PROTEIN KINASE-LIKE DOMAIN-CONTAINING"/>
    <property type="match status" value="1"/>
</dbReference>
<dbReference type="Proteomes" id="UP001162162">
    <property type="component" value="Unassembled WGS sequence"/>
</dbReference>
<organism evidence="2 3">
    <name type="scientific">Aromia moschata</name>
    <dbReference type="NCBI Taxonomy" id="1265417"/>
    <lineage>
        <taxon>Eukaryota</taxon>
        <taxon>Metazoa</taxon>
        <taxon>Ecdysozoa</taxon>
        <taxon>Arthropoda</taxon>
        <taxon>Hexapoda</taxon>
        <taxon>Insecta</taxon>
        <taxon>Pterygota</taxon>
        <taxon>Neoptera</taxon>
        <taxon>Endopterygota</taxon>
        <taxon>Coleoptera</taxon>
        <taxon>Polyphaga</taxon>
        <taxon>Cucujiformia</taxon>
        <taxon>Chrysomeloidea</taxon>
        <taxon>Cerambycidae</taxon>
        <taxon>Cerambycinae</taxon>
        <taxon>Callichromatini</taxon>
        <taxon>Aromia</taxon>
    </lineage>
</organism>
<dbReference type="Gene3D" id="3.90.1200.10">
    <property type="match status" value="1"/>
</dbReference>
<dbReference type="PANTHER" id="PTHR11012">
    <property type="entry name" value="PROTEIN KINASE-LIKE DOMAIN-CONTAINING"/>
    <property type="match status" value="1"/>
</dbReference>